<feature type="active site" description="Proton donor" evidence="2">
    <location>
        <position position="44"/>
    </location>
</feature>
<dbReference type="InterPro" id="IPR019510">
    <property type="entry name" value="AKAP7-like_phosphoesterase"/>
</dbReference>
<name>A0A3N5BJ41_9BACI</name>
<evidence type="ECO:0000313" key="4">
    <source>
        <dbReference type="EMBL" id="RPF55300.1"/>
    </source>
</evidence>
<dbReference type="AlphaFoldDB" id="A0A3N5BJ41"/>
<comment type="caution">
    <text evidence="4">The sequence shown here is derived from an EMBL/GenBank/DDBJ whole genome shotgun (WGS) entry which is preliminary data.</text>
</comment>
<dbReference type="NCBIfam" id="TIGR02258">
    <property type="entry name" value="2_5_ligase"/>
    <property type="match status" value="1"/>
</dbReference>
<keyword evidence="4" id="KW-0436">Ligase</keyword>
<dbReference type="GO" id="GO:0008664">
    <property type="term" value="F:RNA 2',3'-cyclic 3'-phosphodiesterase activity"/>
    <property type="evidence" value="ECO:0007669"/>
    <property type="project" value="UniProtKB-EC"/>
</dbReference>
<evidence type="ECO:0000256" key="1">
    <source>
        <dbReference type="ARBA" id="ARBA00022801"/>
    </source>
</evidence>
<keyword evidence="5" id="KW-1185">Reference proteome</keyword>
<dbReference type="RefSeq" id="WP_124218974.1">
    <property type="nucleotide sequence ID" value="NZ_RKRF01000007.1"/>
</dbReference>
<keyword evidence="1 2" id="KW-0378">Hydrolase</keyword>
<dbReference type="PANTHER" id="PTHR35561">
    <property type="entry name" value="RNA 2',3'-CYCLIC PHOSPHODIESTERASE"/>
    <property type="match status" value="1"/>
</dbReference>
<feature type="short sequence motif" description="HXTX 2" evidence="2">
    <location>
        <begin position="128"/>
        <end position="131"/>
    </location>
</feature>
<evidence type="ECO:0000256" key="2">
    <source>
        <dbReference type="HAMAP-Rule" id="MF_01940"/>
    </source>
</evidence>
<evidence type="ECO:0000259" key="3">
    <source>
        <dbReference type="Pfam" id="PF10469"/>
    </source>
</evidence>
<dbReference type="GO" id="GO:0004113">
    <property type="term" value="F:2',3'-cyclic-nucleotide 3'-phosphodiesterase activity"/>
    <property type="evidence" value="ECO:0007669"/>
    <property type="project" value="InterPro"/>
</dbReference>
<feature type="domain" description="A-kinase anchor protein 7-like phosphoesterase" evidence="3">
    <location>
        <begin position="54"/>
        <end position="186"/>
    </location>
</feature>
<comment type="catalytic activity">
    <reaction evidence="2">
        <text>a 3'-end 2',3'-cyclophospho-ribonucleotide-RNA + H2O = a 3'-end 2'-phospho-ribonucleotide-RNA + H(+)</text>
        <dbReference type="Rhea" id="RHEA:11828"/>
        <dbReference type="Rhea" id="RHEA-COMP:10464"/>
        <dbReference type="Rhea" id="RHEA-COMP:17353"/>
        <dbReference type="ChEBI" id="CHEBI:15377"/>
        <dbReference type="ChEBI" id="CHEBI:15378"/>
        <dbReference type="ChEBI" id="CHEBI:83064"/>
        <dbReference type="ChEBI" id="CHEBI:173113"/>
        <dbReference type="EC" id="3.1.4.58"/>
    </reaction>
</comment>
<dbReference type="SUPFAM" id="SSF55144">
    <property type="entry name" value="LigT-like"/>
    <property type="match status" value="1"/>
</dbReference>
<dbReference type="InterPro" id="IPR009097">
    <property type="entry name" value="Cyclic_Pdiesterase"/>
</dbReference>
<accession>A0A3N5BJ41</accession>
<dbReference type="GO" id="GO:0016874">
    <property type="term" value="F:ligase activity"/>
    <property type="evidence" value="ECO:0007669"/>
    <property type="project" value="UniProtKB-KW"/>
</dbReference>
<dbReference type="Proteomes" id="UP000276443">
    <property type="component" value="Unassembled WGS sequence"/>
</dbReference>
<feature type="short sequence motif" description="HXTX 1" evidence="2">
    <location>
        <begin position="44"/>
        <end position="47"/>
    </location>
</feature>
<dbReference type="EC" id="3.1.4.58" evidence="2"/>
<dbReference type="OrthoDB" id="9789350at2"/>
<dbReference type="HAMAP" id="MF_01940">
    <property type="entry name" value="RNA_CPDase"/>
    <property type="match status" value="1"/>
</dbReference>
<comment type="similarity">
    <text evidence="2">Belongs to the 2H phosphoesterase superfamily. ThpR family.</text>
</comment>
<dbReference type="EMBL" id="RKRF01000007">
    <property type="protein sequence ID" value="RPF55300.1"/>
    <property type="molecule type" value="Genomic_DNA"/>
</dbReference>
<dbReference type="InterPro" id="IPR004175">
    <property type="entry name" value="RNA_CPDase"/>
</dbReference>
<dbReference type="Pfam" id="PF10469">
    <property type="entry name" value="AKAP7_NLS"/>
    <property type="match status" value="1"/>
</dbReference>
<protein>
    <recommendedName>
        <fullName evidence="2">RNA 2',3'-cyclic phosphodiesterase</fullName>
        <shortName evidence="2">RNA 2',3'-CPDase</shortName>
        <ecNumber evidence="2">3.1.4.58</ecNumber>
    </recommendedName>
</protein>
<reference evidence="4 5" key="1">
    <citation type="submission" date="2018-11" db="EMBL/GenBank/DDBJ databases">
        <title>Genomic Encyclopedia of Type Strains, Phase IV (KMG-IV): sequencing the most valuable type-strain genomes for metagenomic binning, comparative biology and taxonomic classification.</title>
        <authorList>
            <person name="Goeker M."/>
        </authorList>
    </citation>
    <scope>NUCLEOTIDE SEQUENCE [LARGE SCALE GENOMIC DNA]</scope>
    <source>
        <strain evidence="4 5">DSM 18090</strain>
    </source>
</reference>
<sequence>MPDDAHYFIGIDVPDEYKEFLSKWQESLEPFVDYRKWVNMDDFHVTFRFLGGLANQELAQLKNKLTNLVGKPFQVEVKGIDFFGKEDQPRVMYAEVERNEAIFDLKQSVDDLLLDLGIEPEKRPYRPHITLAKKWRKGKLQIPKDVLERKILEQHHEFDFHISSIQLFQVHPDRVKKYEVIDTFSLE</sequence>
<feature type="active site" description="Proton acceptor" evidence="2">
    <location>
        <position position="128"/>
    </location>
</feature>
<organism evidence="4 5">
    <name type="scientific">Aquisalibacillus elongatus</name>
    <dbReference type="NCBI Taxonomy" id="485577"/>
    <lineage>
        <taxon>Bacteria</taxon>
        <taxon>Bacillati</taxon>
        <taxon>Bacillota</taxon>
        <taxon>Bacilli</taxon>
        <taxon>Bacillales</taxon>
        <taxon>Bacillaceae</taxon>
        <taxon>Aquisalibacillus</taxon>
    </lineage>
</organism>
<evidence type="ECO:0000313" key="5">
    <source>
        <dbReference type="Proteomes" id="UP000276443"/>
    </source>
</evidence>
<dbReference type="Gene3D" id="3.90.1140.10">
    <property type="entry name" value="Cyclic phosphodiesterase"/>
    <property type="match status" value="1"/>
</dbReference>
<comment type="function">
    <text evidence="2">Hydrolyzes RNA 2',3'-cyclic phosphodiester to an RNA 2'-phosphomonoester.</text>
</comment>
<proteinExistence type="inferred from homology"/>
<gene>
    <name evidence="4" type="ORF">EDC24_0171</name>
</gene>
<dbReference type="PANTHER" id="PTHR35561:SF1">
    <property type="entry name" value="RNA 2',3'-CYCLIC PHOSPHODIESTERASE"/>
    <property type="match status" value="1"/>
</dbReference>